<dbReference type="Gene3D" id="1.10.260.40">
    <property type="entry name" value="lambda repressor-like DNA-binding domains"/>
    <property type="match status" value="1"/>
</dbReference>
<sequence length="272" mass="29618">MDNALGDFLRARRELVTPAEVGLPPGNTLRRVPGLRREEVALLAGISAEYYLRLEQGRDRSPSAQVIDAIAGVLRLDAEGTAYLLALAQPKSRRRPARSDDPVPAGLALLLRTINVPAMVINRYNDVVAANALAQELSPDNAPGVNRLRSLFLDPAAPGYHPDWEKITVAAVAHLRAQAGTDTDDERLQALIEEMSLESDRFRHLWARHDVRLATGGHVRVRHPKVGDLDLLVEKFAVVGSDGLEALLLHAEPDTPTADALALLSSMVLEAR</sequence>
<evidence type="ECO:0000259" key="1">
    <source>
        <dbReference type="PROSITE" id="PS50943"/>
    </source>
</evidence>
<dbReference type="InterPro" id="IPR010982">
    <property type="entry name" value="Lambda_DNA-bd_dom_sf"/>
</dbReference>
<dbReference type="PROSITE" id="PS50943">
    <property type="entry name" value="HTH_CROC1"/>
    <property type="match status" value="1"/>
</dbReference>
<comment type="caution">
    <text evidence="2">The sequence shown here is derived from an EMBL/GenBank/DDBJ whole genome shotgun (WGS) entry which is preliminary data.</text>
</comment>
<dbReference type="InterPro" id="IPR041413">
    <property type="entry name" value="MLTR_LBD"/>
</dbReference>
<name>A0A919VMC5_9ACTN</name>
<evidence type="ECO:0000313" key="2">
    <source>
        <dbReference type="EMBL" id="GIM68855.1"/>
    </source>
</evidence>
<dbReference type="CDD" id="cd00093">
    <property type="entry name" value="HTH_XRE"/>
    <property type="match status" value="1"/>
</dbReference>
<dbReference type="Pfam" id="PF17765">
    <property type="entry name" value="MLTR_LBD"/>
    <property type="match status" value="1"/>
</dbReference>
<dbReference type="Proteomes" id="UP000680865">
    <property type="component" value="Unassembled WGS sequence"/>
</dbReference>
<dbReference type="InterPro" id="IPR001387">
    <property type="entry name" value="Cro/C1-type_HTH"/>
</dbReference>
<dbReference type="SUPFAM" id="SSF47413">
    <property type="entry name" value="lambda repressor-like DNA-binding domains"/>
    <property type="match status" value="1"/>
</dbReference>
<dbReference type="SMART" id="SM00530">
    <property type="entry name" value="HTH_XRE"/>
    <property type="match status" value="1"/>
</dbReference>
<organism evidence="2 3">
    <name type="scientific">Winogradskya consettensis</name>
    <dbReference type="NCBI Taxonomy" id="113560"/>
    <lineage>
        <taxon>Bacteria</taxon>
        <taxon>Bacillati</taxon>
        <taxon>Actinomycetota</taxon>
        <taxon>Actinomycetes</taxon>
        <taxon>Micromonosporales</taxon>
        <taxon>Micromonosporaceae</taxon>
        <taxon>Winogradskya</taxon>
    </lineage>
</organism>
<feature type="domain" description="HTH cro/C1-type" evidence="1">
    <location>
        <begin position="29"/>
        <end position="81"/>
    </location>
</feature>
<dbReference type="Gene3D" id="3.30.450.180">
    <property type="match status" value="1"/>
</dbReference>
<accession>A0A919VMC5</accession>
<dbReference type="EMBL" id="BOQP01000006">
    <property type="protein sequence ID" value="GIM68855.1"/>
    <property type="molecule type" value="Genomic_DNA"/>
</dbReference>
<reference evidence="2" key="1">
    <citation type="submission" date="2021-03" db="EMBL/GenBank/DDBJ databases">
        <title>Whole genome shotgun sequence of Actinoplanes consettensis NBRC 14913.</title>
        <authorList>
            <person name="Komaki H."/>
            <person name="Tamura T."/>
        </authorList>
    </citation>
    <scope>NUCLEOTIDE SEQUENCE</scope>
    <source>
        <strain evidence="2">NBRC 14913</strain>
    </source>
</reference>
<proteinExistence type="predicted"/>
<dbReference type="Pfam" id="PF13560">
    <property type="entry name" value="HTH_31"/>
    <property type="match status" value="1"/>
</dbReference>
<protein>
    <submittedName>
        <fullName evidence="2">Transcriptional regulator</fullName>
    </submittedName>
</protein>
<dbReference type="GO" id="GO:0003677">
    <property type="term" value="F:DNA binding"/>
    <property type="evidence" value="ECO:0007669"/>
    <property type="project" value="InterPro"/>
</dbReference>
<gene>
    <name evidence="2" type="ORF">Aco04nite_12580</name>
</gene>
<dbReference type="PANTHER" id="PTHR35010:SF2">
    <property type="entry name" value="BLL4672 PROTEIN"/>
    <property type="match status" value="1"/>
</dbReference>
<keyword evidence="3" id="KW-1185">Reference proteome</keyword>
<evidence type="ECO:0000313" key="3">
    <source>
        <dbReference type="Proteomes" id="UP000680865"/>
    </source>
</evidence>
<dbReference type="AlphaFoldDB" id="A0A919VMC5"/>
<dbReference type="PANTHER" id="PTHR35010">
    <property type="entry name" value="BLL4672 PROTEIN-RELATED"/>
    <property type="match status" value="1"/>
</dbReference>